<dbReference type="PANTHER" id="PTHR43197">
    <property type="entry name" value="UTP--GLUCOSE-1-PHOSPHATE URIDYLYLTRANSFERASE"/>
    <property type="match status" value="1"/>
</dbReference>
<evidence type="ECO:0000256" key="5">
    <source>
        <dbReference type="ARBA" id="ARBA00022695"/>
    </source>
</evidence>
<comment type="catalytic activity">
    <reaction evidence="6 7">
        <text>alpha-D-glucose 1-phosphate + UTP + H(+) = UDP-alpha-D-glucose + diphosphate</text>
        <dbReference type="Rhea" id="RHEA:19889"/>
        <dbReference type="ChEBI" id="CHEBI:15378"/>
        <dbReference type="ChEBI" id="CHEBI:33019"/>
        <dbReference type="ChEBI" id="CHEBI:46398"/>
        <dbReference type="ChEBI" id="CHEBI:58601"/>
        <dbReference type="ChEBI" id="CHEBI:58885"/>
        <dbReference type="EC" id="2.7.7.9"/>
    </reaction>
</comment>
<evidence type="ECO:0000259" key="8">
    <source>
        <dbReference type="Pfam" id="PF00483"/>
    </source>
</evidence>
<dbReference type="InterPro" id="IPR029044">
    <property type="entry name" value="Nucleotide-diphossugar_trans"/>
</dbReference>
<dbReference type="Proteomes" id="UP000233769">
    <property type="component" value="Chromosome tk0001"/>
</dbReference>
<evidence type="ECO:0000313" key="10">
    <source>
        <dbReference type="Proteomes" id="UP000233769"/>
    </source>
</evidence>
<evidence type="ECO:0000313" key="9">
    <source>
        <dbReference type="EMBL" id="SOR29052.1"/>
    </source>
</evidence>
<dbReference type="NCBIfam" id="TIGR01099">
    <property type="entry name" value="galU"/>
    <property type="match status" value="1"/>
</dbReference>
<dbReference type="InterPro" id="IPR005835">
    <property type="entry name" value="NTP_transferase_dom"/>
</dbReference>
<proteinExistence type="inferred from homology"/>
<evidence type="ECO:0000256" key="1">
    <source>
        <dbReference type="ARBA" id="ARBA00006890"/>
    </source>
</evidence>
<dbReference type="AlphaFoldDB" id="A0A2N9AP30"/>
<dbReference type="PANTHER" id="PTHR43197:SF1">
    <property type="entry name" value="UTP--GLUCOSE-1-PHOSPHATE URIDYLYLTRANSFERASE"/>
    <property type="match status" value="1"/>
</dbReference>
<evidence type="ECO:0000256" key="2">
    <source>
        <dbReference type="ARBA" id="ARBA00012415"/>
    </source>
</evidence>
<dbReference type="GO" id="GO:0003983">
    <property type="term" value="F:UTP:glucose-1-phosphate uridylyltransferase activity"/>
    <property type="evidence" value="ECO:0007669"/>
    <property type="project" value="UniProtKB-EC"/>
</dbReference>
<keyword evidence="4 7" id="KW-0808">Transferase</keyword>
<dbReference type="CDD" id="cd02541">
    <property type="entry name" value="UGPase_prokaryotic"/>
    <property type="match status" value="1"/>
</dbReference>
<comment type="similarity">
    <text evidence="1 7">Belongs to the UDPGP type 2 family.</text>
</comment>
<sequence>MGSRQMKRIRKAVLPVAGLGTRFLPATKAVPKEMLTVVDRPVVQHVVDEAREAGIEHFIFVTGRGKAVIEDHFDIAFELDHMLQERGKQAAYEELKKDLPKAGQTSFTRQQAPLGLGHAVWCAREIVGDEPFAVLLPDMLSRGCMGQMLKAYEQHGGNVIAVEEVKPEETHQYGIVAVGETFGQTFEITGMVEKPKQGTAPSNYIISGRYILQPEIFSILERGETGAGGEIQLTDAMIRLAEEQKFFGLRFDGRTYDTGSKIGFLTANLAYGLERPELADALKAEIRALLGEA</sequence>
<name>A0A2N9AP30_METEX</name>
<evidence type="ECO:0000256" key="6">
    <source>
        <dbReference type="ARBA" id="ARBA00048128"/>
    </source>
</evidence>
<dbReference type="EC" id="2.7.7.9" evidence="2 7"/>
<dbReference type="SUPFAM" id="SSF53448">
    <property type="entry name" value="Nucleotide-diphospho-sugar transferases"/>
    <property type="match status" value="1"/>
</dbReference>
<reference evidence="10" key="1">
    <citation type="submission" date="2017-10" db="EMBL/GenBank/DDBJ databases">
        <authorList>
            <person name="Regsiter A."/>
            <person name="William W."/>
        </authorList>
    </citation>
    <scope>NUCLEOTIDE SEQUENCE [LARGE SCALE GENOMIC DNA]</scope>
</reference>
<organism evidence="9 10">
    <name type="scientific">Methylorubrum extorquens</name>
    <name type="common">Methylobacterium dichloromethanicum</name>
    <name type="synonym">Methylobacterium extorquens</name>
    <dbReference type="NCBI Taxonomy" id="408"/>
    <lineage>
        <taxon>Bacteria</taxon>
        <taxon>Pseudomonadati</taxon>
        <taxon>Pseudomonadota</taxon>
        <taxon>Alphaproteobacteria</taxon>
        <taxon>Hyphomicrobiales</taxon>
        <taxon>Methylobacteriaceae</taxon>
        <taxon>Methylorubrum</taxon>
    </lineage>
</organism>
<dbReference type="Gene3D" id="3.90.550.10">
    <property type="entry name" value="Spore Coat Polysaccharide Biosynthesis Protein SpsA, Chain A"/>
    <property type="match status" value="1"/>
</dbReference>
<keyword evidence="5 7" id="KW-0548">Nucleotidyltransferase</keyword>
<gene>
    <name evidence="9" type="primary">galU</name>
    <name evidence="9" type="ORF">TK0001_2450</name>
</gene>
<protein>
    <recommendedName>
        <fullName evidence="3 7">UTP--glucose-1-phosphate uridylyltransferase</fullName>
        <ecNumber evidence="2 7">2.7.7.9</ecNumber>
    </recommendedName>
    <alternativeName>
        <fullName evidence="7">UDP-glucose pyrophosphorylase</fullName>
    </alternativeName>
</protein>
<accession>A0A2N9AP30</accession>
<feature type="domain" description="Nucleotidyl transferase" evidence="8">
    <location>
        <begin position="12"/>
        <end position="270"/>
    </location>
</feature>
<dbReference type="InterPro" id="IPR005771">
    <property type="entry name" value="GalU_uridylyltTrfase_bac/arc"/>
</dbReference>
<evidence type="ECO:0000256" key="3">
    <source>
        <dbReference type="ARBA" id="ARBA00019048"/>
    </source>
</evidence>
<evidence type="ECO:0000256" key="7">
    <source>
        <dbReference type="RuleBase" id="RU361259"/>
    </source>
</evidence>
<evidence type="ECO:0000256" key="4">
    <source>
        <dbReference type="ARBA" id="ARBA00022679"/>
    </source>
</evidence>
<dbReference type="GO" id="GO:0006011">
    <property type="term" value="P:UDP-alpha-D-glucose metabolic process"/>
    <property type="evidence" value="ECO:0007669"/>
    <property type="project" value="InterPro"/>
</dbReference>
<dbReference type="Pfam" id="PF00483">
    <property type="entry name" value="NTP_transferase"/>
    <property type="match status" value="1"/>
</dbReference>
<dbReference type="EMBL" id="LT962688">
    <property type="protein sequence ID" value="SOR29052.1"/>
    <property type="molecule type" value="Genomic_DNA"/>
</dbReference>